<feature type="transmembrane region" description="Helical" evidence="1">
    <location>
        <begin position="65"/>
        <end position="94"/>
    </location>
</feature>
<organism evidence="2 3">
    <name type="scientific">Candidatus Iainarchaeum sp</name>
    <dbReference type="NCBI Taxonomy" id="3101447"/>
    <lineage>
        <taxon>Archaea</taxon>
        <taxon>Candidatus Iainarchaeota</taxon>
        <taxon>Candidatus Iainarchaeia</taxon>
        <taxon>Candidatus Iainarchaeales</taxon>
        <taxon>Candidatus Iainarchaeaceae</taxon>
        <taxon>Candidatus Iainarchaeum</taxon>
    </lineage>
</organism>
<evidence type="ECO:0000313" key="3">
    <source>
        <dbReference type="Proteomes" id="UP000226712"/>
    </source>
</evidence>
<feature type="transmembrane region" description="Helical" evidence="1">
    <location>
        <begin position="232"/>
        <end position="252"/>
    </location>
</feature>
<comment type="caution">
    <text evidence="2">The sequence shown here is derived from an EMBL/GenBank/DDBJ whole genome shotgun (WGS) entry which is preliminary data.</text>
</comment>
<evidence type="ECO:0000256" key="1">
    <source>
        <dbReference type="SAM" id="Phobius"/>
    </source>
</evidence>
<feature type="transmembrane region" description="Helical" evidence="1">
    <location>
        <begin position="148"/>
        <end position="178"/>
    </location>
</feature>
<keyword evidence="1" id="KW-1133">Transmembrane helix</keyword>
<dbReference type="EMBL" id="NZBD01000004">
    <property type="protein sequence ID" value="MAG17956.1"/>
    <property type="molecule type" value="Genomic_DNA"/>
</dbReference>
<evidence type="ECO:0000313" key="2">
    <source>
        <dbReference type="EMBL" id="MAG17956.1"/>
    </source>
</evidence>
<keyword evidence="1" id="KW-0472">Membrane</keyword>
<feature type="transmembrane region" description="Helical" evidence="1">
    <location>
        <begin position="115"/>
        <end position="136"/>
    </location>
</feature>
<accession>A0A2D6LP23</accession>
<dbReference type="AlphaFoldDB" id="A0A2D6LP23"/>
<evidence type="ECO:0008006" key="4">
    <source>
        <dbReference type="Google" id="ProtNLM"/>
    </source>
</evidence>
<dbReference type="InterPro" id="IPR046157">
    <property type="entry name" value="DUF6159"/>
</dbReference>
<keyword evidence="1" id="KW-0812">Transmembrane</keyword>
<protein>
    <recommendedName>
        <fullName evidence="4">Glycerophosphoryl diester phosphodiesterase membrane domain-containing protein</fullName>
    </recommendedName>
</protein>
<feature type="transmembrane region" description="Helical" evidence="1">
    <location>
        <begin position="199"/>
        <end position="226"/>
    </location>
</feature>
<dbReference type="Pfam" id="PF19656">
    <property type="entry name" value="DUF6159"/>
    <property type="match status" value="1"/>
</dbReference>
<sequence length="288" mass="31717">MFESIKSGWKLTKISFSMLMEEKKLMVFPFLSAIFSILLLIGFFAPLSILKVLDFGAGALEGTSAVLFFFVLFVYYLGTSFLAIFFNVALVYAVKARIEGDGASIGQAISFAMSRAGTILPWAIISAIVGLILNAIENSARKAKGGGAIVLMIIKGIIGLAWVILTFFIIPVIVYQNLGVIDTIKKSGEIMKKKWGEVLFLNFGTGLFFFVLFLAWIIISAIAVFSTISINLWLGVIVGVFFFFGFLIIALIQSAINQIFRTLIYLYAEKGVMPPGFSEAEVQNLFRK</sequence>
<feature type="transmembrane region" description="Helical" evidence="1">
    <location>
        <begin position="25"/>
        <end position="45"/>
    </location>
</feature>
<proteinExistence type="predicted"/>
<gene>
    <name evidence="2" type="ORF">CL944_00610</name>
</gene>
<name>A0A2D6LP23_9ARCH</name>
<reference evidence="3" key="1">
    <citation type="submission" date="2017-09" db="EMBL/GenBank/DDBJ databases">
        <title>The Reconstruction of 2,631 Draft Metagenome-Assembled Genomes from the Global Oceans.</title>
        <authorList>
            <person name="Tully B.J."/>
            <person name="Graham E.D."/>
            <person name="Heidelberg J.F."/>
        </authorList>
    </citation>
    <scope>NUCLEOTIDE SEQUENCE [LARGE SCALE GENOMIC DNA]</scope>
</reference>
<dbReference type="Proteomes" id="UP000226712">
    <property type="component" value="Unassembled WGS sequence"/>
</dbReference>